<proteinExistence type="predicted"/>
<dbReference type="OrthoDB" id="1432662at2"/>
<dbReference type="RefSeq" id="WP_088385978.1">
    <property type="nucleotide sequence ID" value="NZ_NIOF01000007.1"/>
</dbReference>
<feature type="domain" description="General stress protein FMN-binding split barrel" evidence="1">
    <location>
        <begin position="11"/>
        <end position="158"/>
    </location>
</feature>
<accession>A0A246J884</accession>
<organism evidence="2 3">
    <name type="scientific">Roseateles aquatilis</name>
    <dbReference type="NCBI Taxonomy" id="431061"/>
    <lineage>
        <taxon>Bacteria</taxon>
        <taxon>Pseudomonadati</taxon>
        <taxon>Pseudomonadota</taxon>
        <taxon>Betaproteobacteria</taxon>
        <taxon>Burkholderiales</taxon>
        <taxon>Sphaerotilaceae</taxon>
        <taxon>Roseateles</taxon>
    </lineage>
</organism>
<dbReference type="SUPFAM" id="SSF50475">
    <property type="entry name" value="FMN-binding split barrel"/>
    <property type="match status" value="1"/>
</dbReference>
<gene>
    <name evidence="2" type="ORF">CDN99_16485</name>
</gene>
<dbReference type="InterPro" id="IPR052917">
    <property type="entry name" value="Stress-Dev_Protein"/>
</dbReference>
<dbReference type="PANTHER" id="PTHR34818">
    <property type="entry name" value="PROTEIN BLI-3"/>
    <property type="match status" value="1"/>
</dbReference>
<dbReference type="Pfam" id="PF16242">
    <property type="entry name" value="Pyrid_ox_like"/>
    <property type="match status" value="1"/>
</dbReference>
<dbReference type="Proteomes" id="UP000197468">
    <property type="component" value="Unassembled WGS sequence"/>
</dbReference>
<comment type="caution">
    <text evidence="2">The sequence shown here is derived from an EMBL/GenBank/DDBJ whole genome shotgun (WGS) entry which is preliminary data.</text>
</comment>
<dbReference type="InterPro" id="IPR038725">
    <property type="entry name" value="YdaG_split_barrel_FMN-bd"/>
</dbReference>
<protein>
    <submittedName>
        <fullName evidence="2">General stress protein</fullName>
    </submittedName>
</protein>
<dbReference type="Gene3D" id="2.30.110.10">
    <property type="entry name" value="Electron Transport, Fmn-binding Protein, Chain A"/>
    <property type="match status" value="1"/>
</dbReference>
<sequence>MSSDHITDAERREKLWSLVKDIKTALFTTRHPNGHLHSRPMTLQNRDMDESESLWFFMSKQGDPVADLRQSAEVNVGFADAGSDAYVSVSGRAEIVEDLAKKQAFWNKAAEAWFKGGVTDPDLALVRVRITHASYWDVKSSKLMQLYAMAKAAVTGEPPKDLGETGKVRM</sequence>
<evidence type="ECO:0000313" key="2">
    <source>
        <dbReference type="EMBL" id="OWQ88454.1"/>
    </source>
</evidence>
<evidence type="ECO:0000313" key="3">
    <source>
        <dbReference type="Proteomes" id="UP000197468"/>
    </source>
</evidence>
<keyword evidence="3" id="KW-1185">Reference proteome</keyword>
<dbReference type="EMBL" id="NIOF01000007">
    <property type="protein sequence ID" value="OWQ88454.1"/>
    <property type="molecule type" value="Genomic_DNA"/>
</dbReference>
<dbReference type="InterPro" id="IPR012349">
    <property type="entry name" value="Split_barrel_FMN-bd"/>
</dbReference>
<name>A0A246J884_9BURK</name>
<reference evidence="2 3" key="1">
    <citation type="journal article" date="2008" name="Int. J. Syst. Evol. Microbiol.">
        <title>Description of Roseateles aquatilis sp. nov. and Roseateles terrae sp. nov., in the class Betaproteobacteria, and emended description of the genus Roseateles.</title>
        <authorList>
            <person name="Gomila M."/>
            <person name="Bowien B."/>
            <person name="Falsen E."/>
            <person name="Moore E.R."/>
            <person name="Lalucat J."/>
        </authorList>
    </citation>
    <scope>NUCLEOTIDE SEQUENCE [LARGE SCALE GENOMIC DNA]</scope>
    <source>
        <strain evidence="2 3">CCUG 48205</strain>
    </source>
</reference>
<dbReference type="PANTHER" id="PTHR34818:SF1">
    <property type="entry name" value="PROTEIN BLI-3"/>
    <property type="match status" value="1"/>
</dbReference>
<evidence type="ECO:0000259" key="1">
    <source>
        <dbReference type="Pfam" id="PF16242"/>
    </source>
</evidence>
<dbReference type="AlphaFoldDB" id="A0A246J884"/>